<name>A0A7H0F4A9_9CYAN</name>
<keyword evidence="2" id="KW-1185">Reference proteome</keyword>
<evidence type="ECO:0000313" key="1">
    <source>
        <dbReference type="EMBL" id="QNP30875.1"/>
    </source>
</evidence>
<accession>A0A7H0F4A9</accession>
<proteinExistence type="predicted"/>
<organism evidence="1 2">
    <name type="scientific">Cylindrospermopsis curvispora GIHE-G1</name>
    <dbReference type="NCBI Taxonomy" id="2666332"/>
    <lineage>
        <taxon>Bacteria</taxon>
        <taxon>Bacillati</taxon>
        <taxon>Cyanobacteriota</taxon>
        <taxon>Cyanophyceae</taxon>
        <taxon>Nostocales</taxon>
        <taxon>Aphanizomenonaceae</taxon>
        <taxon>Cylindrospermopsis</taxon>
    </lineage>
</organism>
<sequence length="127" mass="14059">MKLRALFTALTVAGLVIPSVLSDTSKVLAEKISQVSENTGDITFSLQNKTRVNMTEFYASPSGVKNWENDILGDDVLQSGKAIEININDERTTCIYDFQAKFADGDVVKKYDINICKLSGGSYEFYD</sequence>
<gene>
    <name evidence="1" type="ORF">IAR63_07810</name>
</gene>
<evidence type="ECO:0008006" key="3">
    <source>
        <dbReference type="Google" id="ProtNLM"/>
    </source>
</evidence>
<dbReference type="RefSeq" id="WP_187707181.1">
    <property type="nucleotide sequence ID" value="NZ_CP060822.1"/>
</dbReference>
<dbReference type="Proteomes" id="UP000516013">
    <property type="component" value="Chromosome"/>
</dbReference>
<reference evidence="1 2" key="1">
    <citation type="submission" date="2020-08" db="EMBL/GenBank/DDBJ databases">
        <title>Complete genome sequence of Raphidiopsis curvispora isolated from drinking water reservoir in South Korea.</title>
        <authorList>
            <person name="Jeong J."/>
        </authorList>
    </citation>
    <scope>NUCLEOTIDE SEQUENCE [LARGE SCALE GENOMIC DNA]</scope>
    <source>
        <strain evidence="1 2">GIHE-G1</strain>
    </source>
</reference>
<dbReference type="EMBL" id="CP060822">
    <property type="protein sequence ID" value="QNP30875.1"/>
    <property type="molecule type" value="Genomic_DNA"/>
</dbReference>
<evidence type="ECO:0000313" key="2">
    <source>
        <dbReference type="Proteomes" id="UP000516013"/>
    </source>
</evidence>
<dbReference type="AlphaFoldDB" id="A0A7H0F4A9"/>
<protein>
    <recommendedName>
        <fullName evidence="3">Argininosuccinate lyase</fullName>
    </recommendedName>
</protein>
<dbReference type="KEGG" id="ccur:IAR63_07810"/>